<dbReference type="EC" id="6.3.5.2" evidence="2"/>
<keyword evidence="7" id="KW-0067">ATP-binding</keyword>
<dbReference type="Gene3D" id="3.40.50.620">
    <property type="entry name" value="HUPs"/>
    <property type="match status" value="1"/>
</dbReference>
<feature type="domain" description="GMPS ATP-PPase" evidence="8">
    <location>
        <begin position="1"/>
        <end position="61"/>
    </location>
</feature>
<dbReference type="UniPathway" id="UPA00189">
    <property type="reaction ID" value="UER00296"/>
</dbReference>
<protein>
    <recommendedName>
        <fullName evidence="2">GMP synthase (glutamine-hydrolyzing)</fullName>
        <ecNumber evidence="2">6.3.5.2</ecNumber>
    </recommendedName>
</protein>
<accession>X0YT52</accession>
<keyword evidence="3" id="KW-0436">Ligase</keyword>
<name>X0YT52_9ZZZZ</name>
<evidence type="ECO:0000256" key="4">
    <source>
        <dbReference type="ARBA" id="ARBA00022741"/>
    </source>
</evidence>
<dbReference type="InterPro" id="IPR001674">
    <property type="entry name" value="GMP_synth_C"/>
</dbReference>
<dbReference type="EMBL" id="BARS01056095">
    <property type="protein sequence ID" value="GAG51508.1"/>
    <property type="molecule type" value="Genomic_DNA"/>
</dbReference>
<dbReference type="Pfam" id="PF00958">
    <property type="entry name" value="GMP_synt_C"/>
    <property type="match status" value="1"/>
</dbReference>
<proteinExistence type="predicted"/>
<evidence type="ECO:0000313" key="9">
    <source>
        <dbReference type="EMBL" id="GAG51508.1"/>
    </source>
</evidence>
<evidence type="ECO:0000256" key="7">
    <source>
        <dbReference type="ARBA" id="ARBA00022840"/>
    </source>
</evidence>
<keyword evidence="4" id="KW-0547">Nucleotide-binding</keyword>
<dbReference type="GO" id="GO:0005829">
    <property type="term" value="C:cytosol"/>
    <property type="evidence" value="ECO:0007669"/>
    <property type="project" value="TreeGrafter"/>
</dbReference>
<keyword evidence="6" id="KW-0658">Purine biosynthesis</keyword>
<dbReference type="FunFam" id="3.30.300.10:FF:000002">
    <property type="entry name" value="GMP synthase [glutamine-hydrolyzing]"/>
    <property type="match status" value="1"/>
</dbReference>
<dbReference type="SUPFAM" id="SSF54810">
    <property type="entry name" value="GMP synthetase C-terminal dimerisation domain"/>
    <property type="match status" value="1"/>
</dbReference>
<dbReference type="PANTHER" id="PTHR11922:SF2">
    <property type="entry name" value="GMP SYNTHASE [GLUTAMINE-HYDROLYZING]"/>
    <property type="match status" value="1"/>
</dbReference>
<reference evidence="9" key="1">
    <citation type="journal article" date="2014" name="Front. Microbiol.">
        <title>High frequency of phylogenetically diverse reductive dehalogenase-homologous genes in deep subseafloor sedimentary metagenomes.</title>
        <authorList>
            <person name="Kawai M."/>
            <person name="Futagami T."/>
            <person name="Toyoda A."/>
            <person name="Takaki Y."/>
            <person name="Nishi S."/>
            <person name="Hori S."/>
            <person name="Arai W."/>
            <person name="Tsubouchi T."/>
            <person name="Morono Y."/>
            <person name="Uchiyama I."/>
            <person name="Ito T."/>
            <person name="Fujiyama A."/>
            <person name="Inagaki F."/>
            <person name="Takami H."/>
        </authorList>
    </citation>
    <scope>NUCLEOTIDE SEQUENCE</scope>
    <source>
        <strain evidence="9">Expedition CK06-06</strain>
    </source>
</reference>
<comment type="pathway">
    <text evidence="1">Purine metabolism; GMP biosynthesis; GMP from XMP (L-Gln route): step 1/1.</text>
</comment>
<dbReference type="PROSITE" id="PS51553">
    <property type="entry name" value="GMPS_ATP_PPASE"/>
    <property type="match status" value="1"/>
</dbReference>
<evidence type="ECO:0000256" key="1">
    <source>
        <dbReference type="ARBA" id="ARBA00005153"/>
    </source>
</evidence>
<dbReference type="SUPFAM" id="SSF52402">
    <property type="entry name" value="Adenine nucleotide alpha hydrolases-like"/>
    <property type="match status" value="1"/>
</dbReference>
<keyword evidence="5" id="KW-0332">GMP biosynthesis</keyword>
<dbReference type="Gene3D" id="3.30.300.10">
    <property type="match status" value="1"/>
</dbReference>
<evidence type="ECO:0000256" key="3">
    <source>
        <dbReference type="ARBA" id="ARBA00022598"/>
    </source>
</evidence>
<dbReference type="GO" id="GO:0005524">
    <property type="term" value="F:ATP binding"/>
    <property type="evidence" value="ECO:0007669"/>
    <property type="project" value="UniProtKB-KW"/>
</dbReference>
<sequence>DVIESAAGDQSEAHTIKTHHNVGGLPAQMDFKLVEPLRMLFKDEVRQIGREMGLPDSLVWRQPFPGPGLAIRCLGEVTWERLESLRVADAVFRDELAKRDFLRHGTQQSFAVLLPVRTVGVLGDQRSYEEVIALRSVTTDDFMTADWARLPYDLLATVSSRIVNEVSGVNRVVFDVTSKPPGTIEWE</sequence>
<evidence type="ECO:0000256" key="5">
    <source>
        <dbReference type="ARBA" id="ARBA00022749"/>
    </source>
</evidence>
<dbReference type="InterPro" id="IPR025777">
    <property type="entry name" value="GMPS_ATP_PPase_dom"/>
</dbReference>
<dbReference type="CDD" id="cd01997">
    <property type="entry name" value="GMP_synthase_C"/>
    <property type="match status" value="1"/>
</dbReference>
<evidence type="ECO:0000256" key="6">
    <source>
        <dbReference type="ARBA" id="ARBA00022755"/>
    </source>
</evidence>
<evidence type="ECO:0000256" key="2">
    <source>
        <dbReference type="ARBA" id="ARBA00012746"/>
    </source>
</evidence>
<dbReference type="PANTHER" id="PTHR11922">
    <property type="entry name" value="GMP SYNTHASE-RELATED"/>
    <property type="match status" value="1"/>
</dbReference>
<dbReference type="InterPro" id="IPR014729">
    <property type="entry name" value="Rossmann-like_a/b/a_fold"/>
</dbReference>
<evidence type="ECO:0000259" key="8">
    <source>
        <dbReference type="PROSITE" id="PS51553"/>
    </source>
</evidence>
<dbReference type="GO" id="GO:0003921">
    <property type="term" value="F:GMP synthase activity"/>
    <property type="evidence" value="ECO:0007669"/>
    <property type="project" value="InterPro"/>
</dbReference>
<organism evidence="9">
    <name type="scientific">marine sediment metagenome</name>
    <dbReference type="NCBI Taxonomy" id="412755"/>
    <lineage>
        <taxon>unclassified sequences</taxon>
        <taxon>metagenomes</taxon>
        <taxon>ecological metagenomes</taxon>
    </lineage>
</organism>
<feature type="non-terminal residue" evidence="9">
    <location>
        <position position="1"/>
    </location>
</feature>
<gene>
    <name evidence="9" type="ORF">S01H1_82702</name>
</gene>
<dbReference type="AlphaFoldDB" id="X0YT52"/>
<comment type="caution">
    <text evidence="9">The sequence shown here is derived from an EMBL/GenBank/DDBJ whole genome shotgun (WGS) entry which is preliminary data.</text>
</comment>